<dbReference type="GO" id="GO:0005509">
    <property type="term" value="F:calcium ion binding"/>
    <property type="evidence" value="ECO:0007669"/>
    <property type="project" value="TreeGrafter"/>
</dbReference>
<dbReference type="PANTHER" id="PTHR10907:SF47">
    <property type="entry name" value="REGUCALCIN"/>
    <property type="match status" value="1"/>
</dbReference>
<evidence type="ECO:0000259" key="2">
    <source>
        <dbReference type="Pfam" id="PF08450"/>
    </source>
</evidence>
<protein>
    <submittedName>
        <fullName evidence="3">LANO_0A03246g1_1</fullName>
    </submittedName>
</protein>
<comment type="similarity">
    <text evidence="1">Belongs to the SMP-30/CGR1 family.</text>
</comment>
<reference evidence="4" key="1">
    <citation type="submission" date="2016-03" db="EMBL/GenBank/DDBJ databases">
        <authorList>
            <person name="Devillers Hugo."/>
        </authorList>
    </citation>
    <scope>NUCLEOTIDE SEQUENCE [LARGE SCALE GENOMIC DNA]</scope>
</reference>
<dbReference type="AlphaFoldDB" id="A0A1G4IPX7"/>
<gene>
    <name evidence="3" type="ORF">LANO_0A03246G</name>
</gene>
<feature type="domain" description="SMP-30/Gluconolactonase/LRE-like region" evidence="2">
    <location>
        <begin position="20"/>
        <end position="302"/>
    </location>
</feature>
<name>A0A1G4IPX7_9SACH</name>
<dbReference type="SUPFAM" id="SSF63829">
    <property type="entry name" value="Calcium-dependent phosphotriesterase"/>
    <property type="match status" value="1"/>
</dbReference>
<dbReference type="InterPro" id="IPR013658">
    <property type="entry name" value="SGL"/>
</dbReference>
<dbReference type="Pfam" id="PF08450">
    <property type="entry name" value="SGL"/>
    <property type="match status" value="1"/>
</dbReference>
<dbReference type="EMBL" id="LT598449">
    <property type="protein sequence ID" value="SCU78534.1"/>
    <property type="molecule type" value="Genomic_DNA"/>
</dbReference>
<proteinExistence type="inferred from homology"/>
<dbReference type="Gene3D" id="2.120.10.30">
    <property type="entry name" value="TolB, C-terminal domain"/>
    <property type="match status" value="1"/>
</dbReference>
<evidence type="ECO:0000313" key="4">
    <source>
        <dbReference type="Proteomes" id="UP000189911"/>
    </source>
</evidence>
<dbReference type="GO" id="GO:0004341">
    <property type="term" value="F:gluconolactonase activity"/>
    <property type="evidence" value="ECO:0007669"/>
    <property type="project" value="TreeGrafter"/>
</dbReference>
<dbReference type="OrthoDB" id="423498at2759"/>
<sequence>MSTSTEIAAKPYIHDYGARLSEGVTYLKESRSLFWVDIFLSEIHLVTNIDDPKATHKVVKISIDNYIGVYPFSSELPERVGAVFPLDSPEGVKEAFFGGKYGICRLSLLSCKWQYEVLYSSCSQVSGKDWARLRSNDGNVATNGDIYIGIMNDFHVGVDTEKEAEGCIFRVNVKQKSIDLVMDNVYIPNSINWNPADDTMYVTDSLAFKVWQLPYHNGNPRVSDKTQFIDFVPINKGFDSPEPDGSVIDSRDGFFYSAVFGSHKVQIFDTKGQLHRELLFPDTPNVTCCCIGAGGDLFVTTASLDVENGKSSGPGGSIYRVSADVVSGKGDVHSSKRNPEY</sequence>
<accession>A0A1G4IPX7</accession>
<evidence type="ECO:0000256" key="1">
    <source>
        <dbReference type="ARBA" id="ARBA00008853"/>
    </source>
</evidence>
<dbReference type="InterPro" id="IPR011042">
    <property type="entry name" value="6-blade_b-propeller_TolB-like"/>
</dbReference>
<organism evidence="3 4">
    <name type="scientific">Lachancea nothofagi CBS 11611</name>
    <dbReference type="NCBI Taxonomy" id="1266666"/>
    <lineage>
        <taxon>Eukaryota</taxon>
        <taxon>Fungi</taxon>
        <taxon>Dikarya</taxon>
        <taxon>Ascomycota</taxon>
        <taxon>Saccharomycotina</taxon>
        <taxon>Saccharomycetes</taxon>
        <taxon>Saccharomycetales</taxon>
        <taxon>Saccharomycetaceae</taxon>
        <taxon>Lachancea</taxon>
    </lineage>
</organism>
<keyword evidence="4" id="KW-1185">Reference proteome</keyword>
<evidence type="ECO:0000313" key="3">
    <source>
        <dbReference type="EMBL" id="SCU78534.1"/>
    </source>
</evidence>
<dbReference type="Proteomes" id="UP000189911">
    <property type="component" value="Chromosome A"/>
</dbReference>
<dbReference type="PANTHER" id="PTHR10907">
    <property type="entry name" value="REGUCALCIN"/>
    <property type="match status" value="1"/>
</dbReference>